<dbReference type="InterPro" id="IPR037523">
    <property type="entry name" value="VOC_core"/>
</dbReference>
<feature type="domain" description="VOC" evidence="1">
    <location>
        <begin position="10"/>
        <end position="127"/>
    </location>
</feature>
<evidence type="ECO:0000259" key="1">
    <source>
        <dbReference type="PROSITE" id="PS51819"/>
    </source>
</evidence>
<protein>
    <submittedName>
        <fullName evidence="2">Glyoxalase/Bleomycin resistance protein/dioxygenase domain</fullName>
    </submittedName>
</protein>
<dbReference type="HOGENOM" id="CLU_069623_3_0_4"/>
<gene>
    <name evidence="2" type="ORF">LT85_2609</name>
</gene>
<dbReference type="EMBL" id="CP009962">
    <property type="protein sequence ID" value="AIY41767.1"/>
    <property type="molecule type" value="Genomic_DNA"/>
</dbReference>
<keyword evidence="2" id="KW-0223">Dioxygenase</keyword>
<dbReference type="KEGG" id="care:LT85_2609"/>
<name>A0A0A1FG23_9BURK</name>
<dbReference type="CDD" id="cd07247">
    <property type="entry name" value="SgaA_N_like"/>
    <property type="match status" value="2"/>
</dbReference>
<organism evidence="2 3">
    <name type="scientific">Collimonas arenae</name>
    <dbReference type="NCBI Taxonomy" id="279058"/>
    <lineage>
        <taxon>Bacteria</taxon>
        <taxon>Pseudomonadati</taxon>
        <taxon>Pseudomonadota</taxon>
        <taxon>Betaproteobacteria</taxon>
        <taxon>Burkholderiales</taxon>
        <taxon>Oxalobacteraceae</taxon>
        <taxon>Collimonas</taxon>
    </lineage>
</organism>
<dbReference type="InterPro" id="IPR029068">
    <property type="entry name" value="Glyas_Bleomycin-R_OHBP_Dase"/>
</dbReference>
<keyword evidence="2" id="KW-0560">Oxidoreductase</keyword>
<dbReference type="InterPro" id="IPR052164">
    <property type="entry name" value="Anthracycline_SecMetBiosynth"/>
</dbReference>
<dbReference type="InterPro" id="IPR004360">
    <property type="entry name" value="Glyas_Fos-R_dOase_dom"/>
</dbReference>
<evidence type="ECO:0000313" key="2">
    <source>
        <dbReference type="EMBL" id="AIY41767.1"/>
    </source>
</evidence>
<feature type="domain" description="VOC" evidence="1">
    <location>
        <begin position="143"/>
        <end position="258"/>
    </location>
</feature>
<dbReference type="STRING" id="279058.LT85_2609"/>
<dbReference type="PROSITE" id="PS51819">
    <property type="entry name" value="VOC"/>
    <property type="match status" value="2"/>
</dbReference>
<keyword evidence="3" id="KW-1185">Reference proteome</keyword>
<dbReference type="RefSeq" id="WP_038489333.1">
    <property type="nucleotide sequence ID" value="NZ_CP009962.1"/>
</dbReference>
<dbReference type="GO" id="GO:0051213">
    <property type="term" value="F:dioxygenase activity"/>
    <property type="evidence" value="ECO:0007669"/>
    <property type="project" value="UniProtKB-KW"/>
</dbReference>
<proteinExistence type="predicted"/>
<dbReference type="AlphaFoldDB" id="A0A0A1FG23"/>
<dbReference type="Pfam" id="PF00903">
    <property type="entry name" value="Glyoxalase"/>
    <property type="match status" value="2"/>
</dbReference>
<dbReference type="PANTHER" id="PTHR33993">
    <property type="entry name" value="GLYOXALASE-RELATED"/>
    <property type="match status" value="1"/>
</dbReference>
<evidence type="ECO:0000313" key="3">
    <source>
        <dbReference type="Proteomes" id="UP000030302"/>
    </source>
</evidence>
<dbReference type="Proteomes" id="UP000030302">
    <property type="component" value="Chromosome"/>
</dbReference>
<dbReference type="PANTHER" id="PTHR33993:SF14">
    <property type="entry name" value="GB|AAF24581.1"/>
    <property type="match status" value="1"/>
</dbReference>
<sequence length="260" mass="27426">MPSNQEKPSKFVWYDVMTSDTKAAETFYRSVVGWNMQDAGMDGPAYTVLSAGAIMVGGLMAIPEEASAMGAKPCWMGYIAVSDVDDYAARVTKAGGSIRRPPTDIPGVGRFAVAADPHGAGFFLFKGNSDAQPAPAAPDAPGHIGWHELHAGDQESAFAFYAGLFGWSKEEAIDMGPMGAYQTFSTGGPAVGGMMTKMPDMPAPCWLYYINVASIDAAVERVNEGGGKIIMGPHQVPGGSWIVQGFDPQGAMFSLVSAKR</sequence>
<dbReference type="Gene3D" id="3.10.180.10">
    <property type="entry name" value="2,3-Dihydroxybiphenyl 1,2-Dioxygenase, domain 1"/>
    <property type="match status" value="2"/>
</dbReference>
<dbReference type="SUPFAM" id="SSF54593">
    <property type="entry name" value="Glyoxalase/Bleomycin resistance protein/Dihydroxybiphenyl dioxygenase"/>
    <property type="match status" value="2"/>
</dbReference>
<dbReference type="OrthoDB" id="9793039at2"/>
<accession>A0A0A1FG23</accession>
<reference evidence="3" key="1">
    <citation type="journal article" date="2014" name="Soil Biol. Biochem.">
        <title>Structure and function of bacterial communities in ageing soils: Insights from the Mendocino ecological staircase.</title>
        <authorList>
            <person name="Uroz S."/>
            <person name="Tech J.J."/>
            <person name="Sawaya N.A."/>
            <person name="Frey-Klett P."/>
            <person name="Leveau J.H.J."/>
        </authorList>
    </citation>
    <scope>NUCLEOTIDE SEQUENCE [LARGE SCALE GENOMIC DNA]</scope>
    <source>
        <strain evidence="3">Cal35</strain>
    </source>
</reference>